<protein>
    <submittedName>
        <fullName evidence="2">Uncharacterized protein</fullName>
    </submittedName>
</protein>
<evidence type="ECO:0000313" key="3">
    <source>
        <dbReference type="Proteomes" id="UP000314294"/>
    </source>
</evidence>
<dbReference type="AlphaFoldDB" id="A0A4Z2GNH0"/>
<dbReference type="EMBL" id="SRLO01000463">
    <property type="protein sequence ID" value="TNN55188.1"/>
    <property type="molecule type" value="Genomic_DNA"/>
</dbReference>
<evidence type="ECO:0000256" key="1">
    <source>
        <dbReference type="SAM" id="MobiDB-lite"/>
    </source>
</evidence>
<comment type="caution">
    <text evidence="2">The sequence shown here is derived from an EMBL/GenBank/DDBJ whole genome shotgun (WGS) entry which is preliminary data.</text>
</comment>
<organism evidence="2 3">
    <name type="scientific">Liparis tanakae</name>
    <name type="common">Tanaka's snailfish</name>
    <dbReference type="NCBI Taxonomy" id="230148"/>
    <lineage>
        <taxon>Eukaryota</taxon>
        <taxon>Metazoa</taxon>
        <taxon>Chordata</taxon>
        <taxon>Craniata</taxon>
        <taxon>Vertebrata</taxon>
        <taxon>Euteleostomi</taxon>
        <taxon>Actinopterygii</taxon>
        <taxon>Neopterygii</taxon>
        <taxon>Teleostei</taxon>
        <taxon>Neoteleostei</taxon>
        <taxon>Acanthomorphata</taxon>
        <taxon>Eupercaria</taxon>
        <taxon>Perciformes</taxon>
        <taxon>Cottioidei</taxon>
        <taxon>Cottales</taxon>
        <taxon>Liparidae</taxon>
        <taxon>Liparis</taxon>
    </lineage>
</organism>
<feature type="compositionally biased region" description="Low complexity" evidence="1">
    <location>
        <begin position="34"/>
        <end position="50"/>
    </location>
</feature>
<reference evidence="2 3" key="1">
    <citation type="submission" date="2019-03" db="EMBL/GenBank/DDBJ databases">
        <title>First draft genome of Liparis tanakae, snailfish: a comprehensive survey of snailfish specific genes.</title>
        <authorList>
            <person name="Kim W."/>
            <person name="Song I."/>
            <person name="Jeong J.-H."/>
            <person name="Kim D."/>
            <person name="Kim S."/>
            <person name="Ryu S."/>
            <person name="Song J.Y."/>
            <person name="Lee S.K."/>
        </authorList>
    </citation>
    <scope>NUCLEOTIDE SEQUENCE [LARGE SCALE GENOMIC DNA]</scope>
    <source>
        <tissue evidence="2">Muscle</tissue>
    </source>
</reference>
<dbReference type="Proteomes" id="UP000314294">
    <property type="component" value="Unassembled WGS sequence"/>
</dbReference>
<sequence>MEQLRDLRLRGSRCKSANSFQAPAGPAPPVPSGYQPAPQQPDYQPSVYPSQQPPGGPRCRLAAPAVPLVDYPCPVGAPADPSCRFAAPADSVVVTRRPLDGSGSPCPGAGFKMDSGCATQGPERFPRLRLIEATRRNFPLGFPVDPKAAAAFLISRFSSPRLLVSSVSSSPHLLISSCLLGSF</sequence>
<keyword evidence="3" id="KW-1185">Reference proteome</keyword>
<proteinExistence type="predicted"/>
<gene>
    <name evidence="2" type="ORF">EYF80_034633</name>
</gene>
<name>A0A4Z2GNH0_9TELE</name>
<accession>A0A4Z2GNH0</accession>
<evidence type="ECO:0000313" key="2">
    <source>
        <dbReference type="EMBL" id="TNN55188.1"/>
    </source>
</evidence>
<feature type="region of interest" description="Disordered" evidence="1">
    <location>
        <begin position="1"/>
        <end position="59"/>
    </location>
</feature>